<feature type="transmembrane region" description="Helical" evidence="5">
    <location>
        <begin position="79"/>
        <end position="97"/>
    </location>
</feature>
<dbReference type="GO" id="GO:0016020">
    <property type="term" value="C:membrane"/>
    <property type="evidence" value="ECO:0007669"/>
    <property type="project" value="UniProtKB-SubCell"/>
</dbReference>
<keyword evidence="2 5" id="KW-0812">Transmembrane</keyword>
<evidence type="ECO:0000259" key="6">
    <source>
        <dbReference type="Pfam" id="PF01794"/>
    </source>
</evidence>
<accession>A0A844HHY5</accession>
<evidence type="ECO:0000256" key="3">
    <source>
        <dbReference type="ARBA" id="ARBA00022989"/>
    </source>
</evidence>
<name>A0A844HHY5_9RHOB</name>
<protein>
    <submittedName>
        <fullName evidence="7">Ferric reductase</fullName>
    </submittedName>
</protein>
<feature type="domain" description="Ferric oxidoreductase" evidence="6">
    <location>
        <begin position="47"/>
        <end position="160"/>
    </location>
</feature>
<evidence type="ECO:0000256" key="1">
    <source>
        <dbReference type="ARBA" id="ARBA00004141"/>
    </source>
</evidence>
<reference evidence="7 8" key="1">
    <citation type="submission" date="2019-11" db="EMBL/GenBank/DDBJ databases">
        <authorList>
            <person name="Dong K."/>
        </authorList>
    </citation>
    <scope>NUCLEOTIDE SEQUENCE [LARGE SCALE GENOMIC DNA]</scope>
    <source>
        <strain evidence="7 8">NBRC 112902</strain>
    </source>
</reference>
<evidence type="ECO:0000256" key="2">
    <source>
        <dbReference type="ARBA" id="ARBA00022692"/>
    </source>
</evidence>
<sequence>MRRNPRLAAICAWGAVLLALGLPVALAATSPWLSYRNPAYVIASFAGIGALALMLLQPLLAAGYLPGPGLARARCWHRWLGAGIVLGTALHVGGLFLTSPDDTLDALLLVAPTPFSVYGVTAMWAILATGLLVLLRRRLGLTLPVWRMAHNALALVAVLATIIHALQIEGTMEPLSKWALCVGVLAASLFTLFDLRLRRPLLRWRGRQPNP</sequence>
<evidence type="ECO:0000313" key="8">
    <source>
        <dbReference type="Proteomes" id="UP000449846"/>
    </source>
</evidence>
<feature type="transmembrane region" description="Helical" evidence="5">
    <location>
        <begin position="43"/>
        <end position="67"/>
    </location>
</feature>
<comment type="subcellular location">
    <subcellularLocation>
        <location evidence="1">Membrane</location>
        <topology evidence="1">Multi-pass membrane protein</topology>
    </subcellularLocation>
</comment>
<dbReference type="InterPro" id="IPR013130">
    <property type="entry name" value="Fe3_Rdtase_TM_dom"/>
</dbReference>
<evidence type="ECO:0000256" key="5">
    <source>
        <dbReference type="SAM" id="Phobius"/>
    </source>
</evidence>
<gene>
    <name evidence="7" type="ORF">GL300_09540</name>
</gene>
<feature type="transmembrane region" description="Helical" evidence="5">
    <location>
        <begin position="117"/>
        <end position="136"/>
    </location>
</feature>
<dbReference type="Pfam" id="PF01794">
    <property type="entry name" value="Ferric_reduct"/>
    <property type="match status" value="1"/>
</dbReference>
<keyword evidence="3 5" id="KW-1133">Transmembrane helix</keyword>
<dbReference type="AlphaFoldDB" id="A0A844HHY5"/>
<proteinExistence type="predicted"/>
<organism evidence="7 8">
    <name type="scientific">Paracoccus litorisediminis</name>
    <dbReference type="NCBI Taxonomy" id="2006130"/>
    <lineage>
        <taxon>Bacteria</taxon>
        <taxon>Pseudomonadati</taxon>
        <taxon>Pseudomonadota</taxon>
        <taxon>Alphaproteobacteria</taxon>
        <taxon>Rhodobacterales</taxon>
        <taxon>Paracoccaceae</taxon>
        <taxon>Paracoccus</taxon>
    </lineage>
</organism>
<feature type="transmembrane region" description="Helical" evidence="5">
    <location>
        <begin position="148"/>
        <end position="166"/>
    </location>
</feature>
<dbReference type="OrthoDB" id="7917288at2"/>
<evidence type="ECO:0000256" key="4">
    <source>
        <dbReference type="ARBA" id="ARBA00023136"/>
    </source>
</evidence>
<keyword evidence="4 5" id="KW-0472">Membrane</keyword>
<evidence type="ECO:0000313" key="7">
    <source>
        <dbReference type="EMBL" id="MTH59456.1"/>
    </source>
</evidence>
<keyword evidence="8" id="KW-1185">Reference proteome</keyword>
<feature type="transmembrane region" description="Helical" evidence="5">
    <location>
        <begin position="178"/>
        <end position="197"/>
    </location>
</feature>
<dbReference type="RefSeq" id="WP_155039393.1">
    <property type="nucleotide sequence ID" value="NZ_JBHGCD010000003.1"/>
</dbReference>
<dbReference type="Proteomes" id="UP000449846">
    <property type="component" value="Unassembled WGS sequence"/>
</dbReference>
<dbReference type="EMBL" id="WMIG01000003">
    <property type="protein sequence ID" value="MTH59456.1"/>
    <property type="molecule type" value="Genomic_DNA"/>
</dbReference>
<comment type="caution">
    <text evidence="7">The sequence shown here is derived from an EMBL/GenBank/DDBJ whole genome shotgun (WGS) entry which is preliminary data.</text>
</comment>